<evidence type="ECO:0000313" key="4">
    <source>
        <dbReference type="Proteomes" id="UP001282474"/>
    </source>
</evidence>
<dbReference type="Proteomes" id="UP001282474">
    <property type="component" value="Unassembled WGS sequence"/>
</dbReference>
<keyword evidence="4" id="KW-1185">Reference proteome</keyword>
<dbReference type="RefSeq" id="WP_177261761.1">
    <property type="nucleotide sequence ID" value="NZ_JABXWF010000008.1"/>
</dbReference>
<gene>
    <name evidence="3" type="ORF">PV383_30790</name>
</gene>
<organism evidence="3 4">
    <name type="scientific">Streptomyces caniscabiei</name>
    <dbReference type="NCBI Taxonomy" id="2746961"/>
    <lineage>
        <taxon>Bacteria</taxon>
        <taxon>Bacillati</taxon>
        <taxon>Actinomycetota</taxon>
        <taxon>Actinomycetes</taxon>
        <taxon>Kitasatosporales</taxon>
        <taxon>Streptomycetaceae</taxon>
        <taxon>Streptomyces</taxon>
    </lineage>
</organism>
<evidence type="ECO:0000256" key="2">
    <source>
        <dbReference type="SAM" id="Phobius"/>
    </source>
</evidence>
<protein>
    <recommendedName>
        <fullName evidence="5">Secreted protein</fullName>
    </recommendedName>
</protein>
<keyword evidence="2" id="KW-1133">Transmembrane helix</keyword>
<proteinExistence type="predicted"/>
<accession>A0ABU4MZ97</accession>
<feature type="compositionally biased region" description="Gly residues" evidence="1">
    <location>
        <begin position="1"/>
        <end position="36"/>
    </location>
</feature>
<dbReference type="EMBL" id="JARAWJ010000028">
    <property type="protein sequence ID" value="MDX3041548.1"/>
    <property type="molecule type" value="Genomic_DNA"/>
</dbReference>
<feature type="region of interest" description="Disordered" evidence="1">
    <location>
        <begin position="72"/>
        <end position="97"/>
    </location>
</feature>
<sequence length="256" mass="26403">MSQTGAGSGGGAAQNGQTPGNGGGGASGDGGDGGSQDAGSGKKGIAILIAVIGALAAVVAAAIQVLPDMIGGSEESSGKGPESTVSATPSSDPCDLDRLEGAEESWVRPAAQRPHPKLLADRKPSVLTRVDGDANPGISVRGRLQVSVPDDQVLYLVRQPDRNTRDEEGRPGSHQYYPAALVTPDGDGCWGDTNRQVGYDGAKGITEIYYVCLVSREQADRFARDRAADGWDGYGAHQWRSVGATDVLSFRVPTVT</sequence>
<keyword evidence="2" id="KW-0812">Transmembrane</keyword>
<name>A0ABU4MZ97_9ACTN</name>
<feature type="region of interest" description="Disordered" evidence="1">
    <location>
        <begin position="1"/>
        <end position="39"/>
    </location>
</feature>
<evidence type="ECO:0000256" key="1">
    <source>
        <dbReference type="SAM" id="MobiDB-lite"/>
    </source>
</evidence>
<reference evidence="3 4" key="1">
    <citation type="journal article" date="2023" name="Microb. Genom.">
        <title>Mesoterricola silvestris gen. nov., sp. nov., Mesoterricola sediminis sp. nov., Geothrix oryzae sp. nov., Geothrix edaphica sp. nov., Geothrix rubra sp. nov., and Geothrix limicola sp. nov., six novel members of Acidobacteriota isolated from soils.</title>
        <authorList>
            <person name="Weisberg A.J."/>
            <person name="Pearce E."/>
            <person name="Kramer C.G."/>
            <person name="Chang J.H."/>
            <person name="Clarke C.R."/>
        </authorList>
    </citation>
    <scope>NUCLEOTIDE SEQUENCE [LARGE SCALE GENOMIC DNA]</scope>
    <source>
        <strain evidence="3 4">NE20-4-1</strain>
    </source>
</reference>
<keyword evidence="2" id="KW-0472">Membrane</keyword>
<comment type="caution">
    <text evidence="3">The sequence shown here is derived from an EMBL/GenBank/DDBJ whole genome shotgun (WGS) entry which is preliminary data.</text>
</comment>
<feature type="compositionally biased region" description="Low complexity" evidence="1">
    <location>
        <begin position="72"/>
        <end position="83"/>
    </location>
</feature>
<feature type="transmembrane region" description="Helical" evidence="2">
    <location>
        <begin position="45"/>
        <end position="66"/>
    </location>
</feature>
<evidence type="ECO:0008006" key="5">
    <source>
        <dbReference type="Google" id="ProtNLM"/>
    </source>
</evidence>
<evidence type="ECO:0000313" key="3">
    <source>
        <dbReference type="EMBL" id="MDX3041548.1"/>
    </source>
</evidence>